<evidence type="ECO:0000256" key="6">
    <source>
        <dbReference type="ARBA" id="ARBA00022692"/>
    </source>
</evidence>
<evidence type="ECO:0000256" key="5">
    <source>
        <dbReference type="ARBA" id="ARBA00022475"/>
    </source>
</evidence>
<proteinExistence type="inferred from homology"/>
<gene>
    <name evidence="11" type="ORF">HMPREF0202_02936</name>
</gene>
<dbReference type="GO" id="GO:0046677">
    <property type="term" value="P:response to antibiotic"/>
    <property type="evidence" value="ECO:0007669"/>
    <property type="project" value="UniProtKB-KW"/>
</dbReference>
<dbReference type="EMBL" id="AXZF01000202">
    <property type="protein sequence ID" value="ERT63166.1"/>
    <property type="molecule type" value="Genomic_DNA"/>
</dbReference>
<feature type="transmembrane region" description="Helical" evidence="10">
    <location>
        <begin position="66"/>
        <end position="90"/>
    </location>
</feature>
<dbReference type="InterPro" id="IPR048279">
    <property type="entry name" value="MdtK-like"/>
</dbReference>
<evidence type="ECO:0000256" key="8">
    <source>
        <dbReference type="ARBA" id="ARBA00023136"/>
    </source>
</evidence>
<evidence type="ECO:0000256" key="4">
    <source>
        <dbReference type="ARBA" id="ARBA00022448"/>
    </source>
</evidence>
<dbReference type="GO" id="GO:0042910">
    <property type="term" value="F:xenobiotic transmembrane transporter activity"/>
    <property type="evidence" value="ECO:0007669"/>
    <property type="project" value="InterPro"/>
</dbReference>
<dbReference type="GO" id="GO:0005886">
    <property type="term" value="C:plasma membrane"/>
    <property type="evidence" value="ECO:0007669"/>
    <property type="project" value="UniProtKB-SubCell"/>
</dbReference>
<feature type="transmembrane region" description="Helical" evidence="10">
    <location>
        <begin position="212"/>
        <end position="234"/>
    </location>
</feature>
<dbReference type="InterPro" id="IPR045070">
    <property type="entry name" value="MATE_MepA-like"/>
</dbReference>
<evidence type="ECO:0000313" key="12">
    <source>
        <dbReference type="Proteomes" id="UP000017081"/>
    </source>
</evidence>
<evidence type="ECO:0000256" key="3">
    <source>
        <dbReference type="ARBA" id="ARBA00022106"/>
    </source>
</evidence>
<feature type="transmembrane region" description="Helical" evidence="10">
    <location>
        <begin position="331"/>
        <end position="353"/>
    </location>
</feature>
<feature type="transmembrane region" description="Helical" evidence="10">
    <location>
        <begin position="111"/>
        <end position="134"/>
    </location>
</feature>
<comment type="caution">
    <text evidence="11">The sequence shown here is derived from an EMBL/GenBank/DDBJ whole genome shotgun (WGS) entry which is preliminary data.</text>
</comment>
<dbReference type="HOGENOM" id="CLU_012893_0_2_0"/>
<dbReference type="AlphaFoldDB" id="U7UV60"/>
<accession>U7UV60</accession>
<evidence type="ECO:0000256" key="10">
    <source>
        <dbReference type="SAM" id="Phobius"/>
    </source>
</evidence>
<feature type="transmembrane region" description="Helical" evidence="10">
    <location>
        <begin position="34"/>
        <end position="54"/>
    </location>
</feature>
<feature type="transmembrane region" description="Helical" evidence="10">
    <location>
        <begin position="254"/>
        <end position="279"/>
    </location>
</feature>
<evidence type="ECO:0000256" key="1">
    <source>
        <dbReference type="ARBA" id="ARBA00004651"/>
    </source>
</evidence>
<dbReference type="GO" id="GO:0015297">
    <property type="term" value="F:antiporter activity"/>
    <property type="evidence" value="ECO:0007669"/>
    <property type="project" value="InterPro"/>
</dbReference>
<keyword evidence="12" id="KW-1185">Reference proteome</keyword>
<feature type="transmembrane region" description="Helical" evidence="10">
    <location>
        <begin position="154"/>
        <end position="171"/>
    </location>
</feature>
<feature type="transmembrane region" description="Helical" evidence="10">
    <location>
        <begin position="183"/>
        <end position="206"/>
    </location>
</feature>
<comment type="subcellular location">
    <subcellularLocation>
        <location evidence="1">Cell membrane</location>
        <topology evidence="1">Multi-pass membrane protein</topology>
    </subcellularLocation>
</comment>
<evidence type="ECO:0000256" key="2">
    <source>
        <dbReference type="ARBA" id="ARBA00008417"/>
    </source>
</evidence>
<protein>
    <recommendedName>
        <fullName evidence="3">Multidrug export protein MepA</fullName>
    </recommendedName>
</protein>
<dbReference type="eggNOG" id="COG0534">
    <property type="taxonomic scope" value="Bacteria"/>
</dbReference>
<sequence>MKISFFPPNFFDSIVTIEYILFSSKGGSEMLKKFINYAVPSVFAMFVSSLYVIIDGIFVGQGVGNLALAAVNLVVPVSIFFFGMATMFAVGGGTLISESFGKKDIAKGVHIFREAFIVLLILSFFMSFIFVVFSKKIVILLGANGNVLEEANTYLKYYVMFCIPNILGISLSSFIRNDGNPKLAMIATVSGAFLNIALDYVFIFIFKWGIKGAAIATGLGQILTVLIILLHFLFKKGYLSFGKTKLHKENILRFITLGFPSFFMEITFSIMVFCMNIAISKVGNESQLASFGIINYLTTIVYMLLLGLSFGVQPLFSFNHGAKNYENVFKFYKFTIVSSIVINFIYFAISYFYGYDIVKLFTKDGSILNETYIGLTLFNLSFFIVGINVIQSGYYQAINNPKNSNIISFLRSIIFFPITIFISSHFWGLTGVWLSPLFSETLCFITWNLLFNKNLGSVLTNYFIKSTPKNQ</sequence>
<evidence type="ECO:0000313" key="11">
    <source>
        <dbReference type="EMBL" id="ERT63166.1"/>
    </source>
</evidence>
<dbReference type="Proteomes" id="UP000017081">
    <property type="component" value="Unassembled WGS sequence"/>
</dbReference>
<dbReference type="PIRSF" id="PIRSF006603">
    <property type="entry name" value="DinF"/>
    <property type="match status" value="1"/>
</dbReference>
<feature type="transmembrane region" description="Helical" evidence="10">
    <location>
        <begin position="406"/>
        <end position="427"/>
    </location>
</feature>
<keyword evidence="8 10" id="KW-0472">Membrane</keyword>
<organism evidence="11 12">
    <name type="scientific">Cetobacterium somerae ATCC BAA-474</name>
    <dbReference type="NCBI Taxonomy" id="1319815"/>
    <lineage>
        <taxon>Bacteria</taxon>
        <taxon>Fusobacteriati</taxon>
        <taxon>Fusobacteriota</taxon>
        <taxon>Fusobacteriia</taxon>
        <taxon>Fusobacteriales</taxon>
        <taxon>Fusobacteriaceae</taxon>
        <taxon>Cetobacterium</taxon>
    </lineage>
</organism>
<dbReference type="InterPro" id="IPR051327">
    <property type="entry name" value="MATE_MepA_subfamily"/>
</dbReference>
<dbReference type="CDD" id="cd13143">
    <property type="entry name" value="MATE_MepA_like"/>
    <property type="match status" value="1"/>
</dbReference>
<keyword evidence="5" id="KW-1003">Cell membrane</keyword>
<dbReference type="STRING" id="1319815.HMPREF0202_02936"/>
<dbReference type="PANTHER" id="PTHR43823">
    <property type="entry name" value="SPORULATION PROTEIN YKVU"/>
    <property type="match status" value="1"/>
</dbReference>
<evidence type="ECO:0000256" key="9">
    <source>
        <dbReference type="ARBA" id="ARBA00023251"/>
    </source>
</evidence>
<evidence type="ECO:0000256" key="7">
    <source>
        <dbReference type="ARBA" id="ARBA00022989"/>
    </source>
</evidence>
<keyword evidence="7 10" id="KW-1133">Transmembrane helix</keyword>
<dbReference type="Pfam" id="PF01554">
    <property type="entry name" value="MatE"/>
    <property type="match status" value="2"/>
</dbReference>
<dbReference type="InterPro" id="IPR002528">
    <property type="entry name" value="MATE_fam"/>
</dbReference>
<keyword evidence="4" id="KW-0813">Transport</keyword>
<dbReference type="PANTHER" id="PTHR43823:SF3">
    <property type="entry name" value="MULTIDRUG EXPORT PROTEIN MEPA"/>
    <property type="match status" value="1"/>
</dbReference>
<reference evidence="11 12" key="1">
    <citation type="submission" date="2013-08" db="EMBL/GenBank/DDBJ databases">
        <authorList>
            <person name="Weinstock G."/>
            <person name="Sodergren E."/>
            <person name="Wylie T."/>
            <person name="Fulton L."/>
            <person name="Fulton R."/>
            <person name="Fronick C."/>
            <person name="O'Laughlin M."/>
            <person name="Godfrey J."/>
            <person name="Miner T."/>
            <person name="Herter B."/>
            <person name="Appelbaum E."/>
            <person name="Cordes M."/>
            <person name="Lek S."/>
            <person name="Wollam A."/>
            <person name="Pepin K.H."/>
            <person name="Palsikar V.B."/>
            <person name="Mitreva M."/>
            <person name="Wilson R.K."/>
        </authorList>
    </citation>
    <scope>NUCLEOTIDE SEQUENCE [LARGE SCALE GENOMIC DNA]</scope>
    <source>
        <strain evidence="11 12">ATCC BAA-474</strain>
    </source>
</reference>
<feature type="transmembrane region" description="Helical" evidence="10">
    <location>
        <begin position="291"/>
        <end position="310"/>
    </location>
</feature>
<comment type="similarity">
    <text evidence="2">Belongs to the multi antimicrobial extrusion (MATE) (TC 2.A.66.1) family. MepA subfamily.</text>
</comment>
<keyword evidence="9" id="KW-0046">Antibiotic resistance</keyword>
<dbReference type="NCBIfam" id="TIGR00797">
    <property type="entry name" value="matE"/>
    <property type="match status" value="1"/>
</dbReference>
<dbReference type="PATRIC" id="fig|1319815.3.peg.2779"/>
<feature type="transmembrane region" description="Helical" evidence="10">
    <location>
        <begin position="373"/>
        <end position="394"/>
    </location>
</feature>
<name>U7UV60_9FUSO</name>
<keyword evidence="6 10" id="KW-0812">Transmembrane</keyword>